<keyword evidence="1" id="KW-0812">Transmembrane</keyword>
<feature type="transmembrane region" description="Helical" evidence="1">
    <location>
        <begin position="171"/>
        <end position="196"/>
    </location>
</feature>
<organism evidence="3 4">
    <name type="scientific">Tanacetum coccineum</name>
    <dbReference type="NCBI Taxonomy" id="301880"/>
    <lineage>
        <taxon>Eukaryota</taxon>
        <taxon>Viridiplantae</taxon>
        <taxon>Streptophyta</taxon>
        <taxon>Embryophyta</taxon>
        <taxon>Tracheophyta</taxon>
        <taxon>Spermatophyta</taxon>
        <taxon>Magnoliopsida</taxon>
        <taxon>eudicotyledons</taxon>
        <taxon>Gunneridae</taxon>
        <taxon>Pentapetalae</taxon>
        <taxon>asterids</taxon>
        <taxon>campanulids</taxon>
        <taxon>Asterales</taxon>
        <taxon>Asteraceae</taxon>
        <taxon>Asteroideae</taxon>
        <taxon>Anthemideae</taxon>
        <taxon>Anthemidinae</taxon>
        <taxon>Tanacetum</taxon>
    </lineage>
</organism>
<feature type="transmembrane region" description="Helical" evidence="1">
    <location>
        <begin position="135"/>
        <end position="159"/>
    </location>
</feature>
<evidence type="ECO:0000313" key="4">
    <source>
        <dbReference type="Proteomes" id="UP001151760"/>
    </source>
</evidence>
<gene>
    <name evidence="3" type="ORF">Tco_0654906</name>
</gene>
<feature type="domain" description="Reverse transcriptase Ty1/copia-type" evidence="2">
    <location>
        <begin position="59"/>
        <end position="107"/>
    </location>
</feature>
<keyword evidence="1" id="KW-0472">Membrane</keyword>
<dbReference type="InterPro" id="IPR013103">
    <property type="entry name" value="RVT_2"/>
</dbReference>
<proteinExistence type="predicted"/>
<protein>
    <submittedName>
        <fullName evidence="3">Gag-pol polyprotein</fullName>
    </submittedName>
</protein>
<reference evidence="3" key="2">
    <citation type="submission" date="2022-01" db="EMBL/GenBank/DDBJ databases">
        <authorList>
            <person name="Yamashiro T."/>
            <person name="Shiraishi A."/>
            <person name="Satake H."/>
            <person name="Nakayama K."/>
        </authorList>
    </citation>
    <scope>NUCLEOTIDE SEQUENCE</scope>
</reference>
<evidence type="ECO:0000313" key="3">
    <source>
        <dbReference type="EMBL" id="GJS60122.1"/>
    </source>
</evidence>
<comment type="caution">
    <text evidence="3">The sequence shown here is derived from an EMBL/GenBank/DDBJ whole genome shotgun (WGS) entry which is preliminary data.</text>
</comment>
<evidence type="ECO:0000256" key="1">
    <source>
        <dbReference type="SAM" id="Phobius"/>
    </source>
</evidence>
<feature type="transmembrane region" description="Helical" evidence="1">
    <location>
        <begin position="384"/>
        <end position="402"/>
    </location>
</feature>
<sequence length="436" mass="47464">MIWIYEPIWLIDVHFFLQRSVKKSCLDVILLLLLEKEDEGIDFKRVSCTRSLTSEIRSCTVNQPDGFVDPHHPDNVYCLKKALYGLKQAPRAWYDELSNFLVSKGIGSKDVGIEKNWRARGGLWDGSCALWVSSSGWGCLGAGFVLSAYWVMWGGVVGVDRVGVLSGCGELGFIGVRMLAGWVGGILGDSCAVWLVCYECDLLVASGYIGVGDVVAAGYGGCSGGVDLYCLVYVLGFVVWSMWDEVGPEWFGVVINAGSKGWVVAWDLDIWKVVFGLNERLLDLMIGVCIGGGLFWELWGGLIVLRWGVIDGGLGSGGVVEGDGGGGGYGSGYNALYGWYCKVGVMFRSGFVDVFWGGYVGFGARVEVDLVKCGCLVSRRISGGLWFSVVVRLLGFCVAMGWEHFVLRGAWVGFVLIRMNGLQLMFMGWGDACLRS</sequence>
<dbReference type="Pfam" id="PF07727">
    <property type="entry name" value="RVT_2"/>
    <property type="match status" value="1"/>
</dbReference>
<feature type="transmembrane region" description="Helical" evidence="1">
    <location>
        <begin position="226"/>
        <end position="243"/>
    </location>
</feature>
<reference evidence="3" key="1">
    <citation type="journal article" date="2022" name="Int. J. Mol. Sci.">
        <title>Draft Genome of Tanacetum Coccineum: Genomic Comparison of Closely Related Tanacetum-Family Plants.</title>
        <authorList>
            <person name="Yamashiro T."/>
            <person name="Shiraishi A."/>
            <person name="Nakayama K."/>
            <person name="Satake H."/>
        </authorList>
    </citation>
    <scope>NUCLEOTIDE SEQUENCE</scope>
</reference>
<dbReference type="Proteomes" id="UP001151760">
    <property type="component" value="Unassembled WGS sequence"/>
</dbReference>
<keyword evidence="4" id="KW-1185">Reference proteome</keyword>
<keyword evidence="1" id="KW-1133">Transmembrane helix</keyword>
<name>A0ABQ4X4I6_9ASTR</name>
<dbReference type="EMBL" id="BQNB010009200">
    <property type="protein sequence ID" value="GJS60122.1"/>
    <property type="molecule type" value="Genomic_DNA"/>
</dbReference>
<accession>A0ABQ4X4I6</accession>
<feature type="transmembrane region" description="Helical" evidence="1">
    <location>
        <begin position="284"/>
        <end position="305"/>
    </location>
</feature>
<evidence type="ECO:0000259" key="2">
    <source>
        <dbReference type="Pfam" id="PF07727"/>
    </source>
</evidence>